<dbReference type="EMBL" id="JALBCA010000044">
    <property type="protein sequence ID" value="KAI2386808.1"/>
    <property type="molecule type" value="Genomic_DNA"/>
</dbReference>
<name>A0ACB8UWE7_9EURO</name>
<gene>
    <name evidence="1" type="ORF">LOY88_003363</name>
</gene>
<evidence type="ECO:0000313" key="1">
    <source>
        <dbReference type="EMBL" id="KAI2386808.1"/>
    </source>
</evidence>
<protein>
    <submittedName>
        <fullName evidence="1">Uncharacterized protein</fullName>
    </submittedName>
</protein>
<reference evidence="1" key="1">
    <citation type="journal article" date="2022" name="bioRxiv">
        <title>Population genetic analysis of Ophidiomyces ophidiicola, the causative agent of snake fungal disease, indicates recent introductions to the USA.</title>
        <authorList>
            <person name="Ladner J.T."/>
            <person name="Palmer J.M."/>
            <person name="Ettinger C.L."/>
            <person name="Stajich J.E."/>
            <person name="Farrell T.M."/>
            <person name="Glorioso B.M."/>
            <person name="Lawson B."/>
            <person name="Price S.J."/>
            <person name="Stengle A.G."/>
            <person name="Grear D.A."/>
            <person name="Lorch J.M."/>
        </authorList>
    </citation>
    <scope>NUCLEOTIDE SEQUENCE</scope>
    <source>
        <strain evidence="1">NWHC 24266-5</strain>
    </source>
</reference>
<proteinExistence type="predicted"/>
<comment type="caution">
    <text evidence="1">The sequence shown here is derived from an EMBL/GenBank/DDBJ whole genome shotgun (WGS) entry which is preliminary data.</text>
</comment>
<accession>A0ACB8UWE7</accession>
<organism evidence="1">
    <name type="scientific">Ophidiomyces ophidiicola</name>
    <dbReference type="NCBI Taxonomy" id="1387563"/>
    <lineage>
        <taxon>Eukaryota</taxon>
        <taxon>Fungi</taxon>
        <taxon>Dikarya</taxon>
        <taxon>Ascomycota</taxon>
        <taxon>Pezizomycotina</taxon>
        <taxon>Eurotiomycetes</taxon>
        <taxon>Eurotiomycetidae</taxon>
        <taxon>Onygenales</taxon>
        <taxon>Onygenaceae</taxon>
        <taxon>Ophidiomyces</taxon>
    </lineage>
</organism>
<sequence length="385" mass="41016">MGTPSKLGANPSMAVLHQNGGSGCGATLIGPKHAITAAHCITNRVADYSVRVGSLARFRDGQVSRVSRIKIHERYREGRSFDNDIALLILEEPIREGQNVRYAKLPKQGSDMAANSQVTAVGWGNTYPNPKQDSSSRTLMEVTIPVQARNDCQKLYGVQPMTGQSSITENMICAGGNGGDSCFGDSGGPLYEEATARSVIVGIVSFGESCGARHFPGVYTRVAQYIDWIKANGAGGQGGTDTVDEGQPQNEDQDQGLGPVNGHPGRPVDQGGRPINGNPGRPVDQGGRPINGNPGRPVDQGDRPINGNPGRPVDQGDRPINGNPGRPVDQGDRPINGNPGHPVDQGGARPVNEWQNHPFDEGEEDIMNILKDHLEKWGRDGALDY</sequence>